<evidence type="ECO:0000256" key="2">
    <source>
        <dbReference type="ARBA" id="ARBA00008481"/>
    </source>
</evidence>
<evidence type="ECO:0000256" key="4">
    <source>
        <dbReference type="ARBA" id="ARBA00022448"/>
    </source>
</evidence>
<accession>A0A060QLW5</accession>
<organism evidence="8 9">
    <name type="scientific">Asaia bogorensis</name>
    <dbReference type="NCBI Taxonomy" id="91915"/>
    <lineage>
        <taxon>Bacteria</taxon>
        <taxon>Pseudomonadati</taxon>
        <taxon>Pseudomonadota</taxon>
        <taxon>Alphaproteobacteria</taxon>
        <taxon>Acetobacterales</taxon>
        <taxon>Acetobacteraceae</taxon>
        <taxon>Asaia</taxon>
    </lineage>
</organism>
<proteinExistence type="inferred from homology"/>
<dbReference type="HAMAP" id="MF_00653">
    <property type="entry name" value="PQQ_syn_PqqB"/>
    <property type="match status" value="1"/>
</dbReference>
<comment type="function">
    <text evidence="6">May be involved in the transport of PQQ or its precursor to the periplasm.</text>
</comment>
<dbReference type="AlphaFoldDB" id="A0A060QLW5"/>
<dbReference type="InterPro" id="IPR001279">
    <property type="entry name" value="Metallo-B-lactamas"/>
</dbReference>
<evidence type="ECO:0000259" key="7">
    <source>
        <dbReference type="Pfam" id="PF12706"/>
    </source>
</evidence>
<dbReference type="PANTHER" id="PTHR42663">
    <property type="entry name" value="HYDROLASE C777.06C-RELATED-RELATED"/>
    <property type="match status" value="1"/>
</dbReference>
<evidence type="ECO:0000256" key="3">
    <source>
        <dbReference type="ARBA" id="ARBA00015084"/>
    </source>
</evidence>
<evidence type="ECO:0000256" key="5">
    <source>
        <dbReference type="ARBA" id="ARBA00022905"/>
    </source>
</evidence>
<feature type="domain" description="Metallo-beta-lactamase" evidence="7">
    <location>
        <begin position="49"/>
        <end position="265"/>
    </location>
</feature>
<sequence>MLDIIVLGSGAGGGFPQWNSNAPACRAAREGRIPSRSQASLAVSGDGKHWFLLNASPDLRAQILATPELHAQDALRSTPIQGVILTNGEIDSITGLLTLREREPFRLYGTSATLAQLDANPIFEAVNREIVPRLPLDDETPLTLPNKDGTASGLTLTAFDVPGKAPLYAEHLPSQKGETIGLEITDGKHTMVFLPACADLTPSIRTRIRAADALFMEGTLWRDDEMIRAGLSPKTGLRMGHISMSGPEGIIETLHDAPSHRFFIHINNSNPVLVPDSPERRMAEEAGWIIGEDGLRLTLGERS</sequence>
<protein>
    <recommendedName>
        <fullName evidence="3 6">Coenzyme PQQ synthesis protein B</fullName>
    </recommendedName>
    <alternativeName>
        <fullName evidence="6">Pyrroloquinoline quinone biosynthesis protein B</fullName>
    </alternativeName>
</protein>
<reference evidence="8 9" key="2">
    <citation type="journal article" date="2014" name="PLoS ONE">
        <title>Evolution of mitochondria reconstructed from the energy metabolism of living bacteria.</title>
        <authorList>
            <person name="Degli Esposti M."/>
            <person name="Chouaia B."/>
            <person name="Comandatore F."/>
            <person name="Crotti E."/>
            <person name="Sassera D."/>
            <person name="Lievens P.M."/>
            <person name="Daffonchio D."/>
            <person name="Bandi C."/>
        </authorList>
    </citation>
    <scope>NUCLEOTIDE SEQUENCE [LARGE SCALE GENOMIC DNA]</scope>
    <source>
        <strain evidence="8 9">SF2.1</strain>
    </source>
</reference>
<dbReference type="Gene3D" id="3.60.15.10">
    <property type="entry name" value="Ribonuclease Z/Hydroxyacylglutathione hydrolase-like"/>
    <property type="match status" value="1"/>
</dbReference>
<dbReference type="Pfam" id="PF12706">
    <property type="entry name" value="Lactamase_B_2"/>
    <property type="match status" value="1"/>
</dbReference>
<dbReference type="eggNOG" id="COG1235">
    <property type="taxonomic scope" value="Bacteria"/>
</dbReference>
<comment type="pathway">
    <text evidence="1 6">Cofactor biosynthesis; pyrroloquinoline quinone biosynthesis.</text>
</comment>
<dbReference type="NCBIfam" id="TIGR02108">
    <property type="entry name" value="PQQ_syn_pqqB"/>
    <property type="match status" value="1"/>
</dbReference>
<dbReference type="EMBL" id="CBLX010000023">
    <property type="protein sequence ID" value="CDG40677.1"/>
    <property type="molecule type" value="Genomic_DNA"/>
</dbReference>
<evidence type="ECO:0000256" key="1">
    <source>
        <dbReference type="ARBA" id="ARBA00004886"/>
    </source>
</evidence>
<dbReference type="Proteomes" id="UP000027583">
    <property type="component" value="Unassembled WGS sequence"/>
</dbReference>
<keyword evidence="5 6" id="KW-0884">PQQ biosynthesis</keyword>
<reference evidence="8 9" key="1">
    <citation type="journal article" date="2014" name="Genome Biol. Evol.">
        <title>Acetic acid bacteria genomes reveal functional traits for adaptation to life in insect guts.</title>
        <authorList>
            <person name="Chouaia B."/>
            <person name="Gaiarsa S."/>
            <person name="Crotti E."/>
            <person name="Comandatore F."/>
            <person name="Degli Esposti M."/>
            <person name="Ricci I."/>
            <person name="Alma A."/>
            <person name="Favia G."/>
            <person name="Bandi C."/>
            <person name="Daffonchio D."/>
        </authorList>
    </citation>
    <scope>NUCLEOTIDE SEQUENCE [LARGE SCALE GENOMIC DNA]</scope>
    <source>
        <strain evidence="8 9">SF2.1</strain>
    </source>
</reference>
<comment type="similarity">
    <text evidence="2 6">Belongs to the PqqB family.</text>
</comment>
<dbReference type="InterPro" id="IPR036866">
    <property type="entry name" value="RibonucZ/Hydroxyglut_hydro"/>
</dbReference>
<evidence type="ECO:0000313" key="9">
    <source>
        <dbReference type="Proteomes" id="UP000027583"/>
    </source>
</evidence>
<dbReference type="PANTHER" id="PTHR42663:SF7">
    <property type="entry name" value="COENZYME PQQ SYNTHESIS PROTEIN B"/>
    <property type="match status" value="1"/>
</dbReference>
<gene>
    <name evidence="6" type="primary">pqqB</name>
    <name evidence="8" type="ORF">ASAP_2632</name>
</gene>
<comment type="caution">
    <text evidence="8">The sequence shown here is derived from an EMBL/GenBank/DDBJ whole genome shotgun (WGS) entry which is preliminary data.</text>
</comment>
<evidence type="ECO:0000313" key="8">
    <source>
        <dbReference type="EMBL" id="CDG40677.1"/>
    </source>
</evidence>
<name>A0A060QLW5_9PROT</name>
<keyword evidence="4 6" id="KW-0813">Transport</keyword>
<dbReference type="GO" id="GO:0018189">
    <property type="term" value="P:pyrroloquinoline quinone biosynthetic process"/>
    <property type="evidence" value="ECO:0007669"/>
    <property type="project" value="UniProtKB-UniRule"/>
</dbReference>
<dbReference type="UniPathway" id="UPA00539"/>
<dbReference type="InterPro" id="IPR011842">
    <property type="entry name" value="PQQ_synth_PqqB"/>
</dbReference>
<dbReference type="SUPFAM" id="SSF56281">
    <property type="entry name" value="Metallo-hydrolase/oxidoreductase"/>
    <property type="match status" value="1"/>
</dbReference>
<dbReference type="RefSeq" id="WP_035444342.1">
    <property type="nucleotide sequence ID" value="NZ_CBLX010000023.1"/>
</dbReference>
<evidence type="ECO:0000256" key="6">
    <source>
        <dbReference type="HAMAP-Rule" id="MF_00653"/>
    </source>
</evidence>